<proteinExistence type="predicted"/>
<sequence>MTRSLHVPGASLRATELVALRETAREHFHPWFAGDWPGAVLVADFRPSMLSGQLRAFRSVAAAEALALIGWRVVQDGGWVALLALGASAPVVVPSAQGETGMREIITGLVAAHEAAEAMALAGSFDDPPLVPGLGALDALALPGAGLVIASGFEMPGQGLGARLETLCRAHLLRLLHVTDGKDGDPDPQCGLVALDANLPPEQVAPYLGQALRRACPYG</sequence>
<evidence type="ECO:0000313" key="2">
    <source>
        <dbReference type="Proteomes" id="UP000244915"/>
    </source>
</evidence>
<dbReference type="KEGG" id="ypac:CEW88_21865"/>
<evidence type="ECO:0000313" key="1">
    <source>
        <dbReference type="EMBL" id="AWI86416.1"/>
    </source>
</evidence>
<name>A0A2U8HN05_9RHOB</name>
<evidence type="ECO:0008006" key="3">
    <source>
        <dbReference type="Google" id="ProtNLM"/>
    </source>
</evidence>
<gene>
    <name evidence="1" type="ORF">CEW88_21865</name>
</gene>
<geneLocation type="plasmid" evidence="1 2">
    <name>unnamed2</name>
</geneLocation>
<dbReference type="OrthoDB" id="9776116at2"/>
<dbReference type="RefSeq" id="WP_108970517.1">
    <property type="nucleotide sequence ID" value="NZ_CP022192.1"/>
</dbReference>
<keyword evidence="1" id="KW-0614">Plasmid</keyword>
<dbReference type="AlphaFoldDB" id="A0A2U8HN05"/>
<protein>
    <recommendedName>
        <fullName evidence="3">DUF58 domain-containing protein</fullName>
    </recommendedName>
</protein>
<dbReference type="EMBL" id="CP022192">
    <property type="protein sequence ID" value="AWI86416.1"/>
    <property type="molecule type" value="Genomic_DNA"/>
</dbReference>
<reference evidence="1 2" key="1">
    <citation type="submission" date="2017-06" db="EMBL/GenBank/DDBJ databases">
        <title>Yangia sp. YSBP01 complete genome sequence.</title>
        <authorList>
            <person name="Woo J.-H."/>
            <person name="Kim H.-S."/>
        </authorList>
    </citation>
    <scope>NUCLEOTIDE SEQUENCE [LARGE SCALE GENOMIC DNA]</scope>
    <source>
        <strain evidence="1 2">YSBP01</strain>
        <plasmid evidence="1 2">unnamed2</plasmid>
    </source>
</reference>
<dbReference type="Proteomes" id="UP000244915">
    <property type="component" value="Plasmid unnamed2"/>
</dbReference>
<organism evidence="1 2">
    <name type="scientific">Alloyangia pacifica</name>
    <dbReference type="NCBI Taxonomy" id="311180"/>
    <lineage>
        <taxon>Bacteria</taxon>
        <taxon>Pseudomonadati</taxon>
        <taxon>Pseudomonadota</taxon>
        <taxon>Alphaproteobacteria</taxon>
        <taxon>Rhodobacterales</taxon>
        <taxon>Roseobacteraceae</taxon>
        <taxon>Alloyangia</taxon>
    </lineage>
</organism>
<accession>A0A2U8HN05</accession>